<comment type="caution">
    <text evidence="4">The sequence shown here is derived from an EMBL/GenBank/DDBJ whole genome shotgun (WGS) entry which is preliminary data.</text>
</comment>
<dbReference type="InterPro" id="IPR050129">
    <property type="entry name" value="Zn_alcohol_dh"/>
</dbReference>
<dbReference type="Gene3D" id="3.40.50.720">
    <property type="entry name" value="NAD(P)-binding Rossmann-like Domain"/>
    <property type="match status" value="1"/>
</dbReference>
<proteinExistence type="predicted"/>
<dbReference type="OrthoDB" id="9787435at2"/>
<dbReference type="AlphaFoldDB" id="A0A4R3K234"/>
<keyword evidence="1" id="KW-0560">Oxidoreductase</keyword>
<dbReference type="PANTHER" id="PTHR43401:SF2">
    <property type="entry name" value="L-THREONINE 3-DEHYDROGENASE"/>
    <property type="match status" value="1"/>
</dbReference>
<dbReference type="InterPro" id="IPR011032">
    <property type="entry name" value="GroES-like_sf"/>
</dbReference>
<feature type="domain" description="Alcohol dehydrogenase-like N-terminal" evidence="3">
    <location>
        <begin position="26"/>
        <end position="104"/>
    </location>
</feature>
<protein>
    <submittedName>
        <fullName evidence="4">Threonine dehydrogenase-like Zn-dependent dehydrogenase</fullName>
    </submittedName>
</protein>
<evidence type="ECO:0000313" key="5">
    <source>
        <dbReference type="Proteomes" id="UP000295188"/>
    </source>
</evidence>
<dbReference type="GO" id="GO:0016491">
    <property type="term" value="F:oxidoreductase activity"/>
    <property type="evidence" value="ECO:0007669"/>
    <property type="project" value="UniProtKB-KW"/>
</dbReference>
<accession>A0A4R3K234</accession>
<dbReference type="Proteomes" id="UP000295188">
    <property type="component" value="Unassembled WGS sequence"/>
</dbReference>
<dbReference type="InterPro" id="IPR036291">
    <property type="entry name" value="NAD(P)-bd_dom_sf"/>
</dbReference>
<dbReference type="Pfam" id="PF00107">
    <property type="entry name" value="ADH_zinc_N"/>
    <property type="match status" value="1"/>
</dbReference>
<dbReference type="SUPFAM" id="SSF51735">
    <property type="entry name" value="NAD(P)-binding Rossmann-fold domains"/>
    <property type="match status" value="1"/>
</dbReference>
<dbReference type="RefSeq" id="WP_132551451.1">
    <property type="nucleotide sequence ID" value="NZ_SMAA01000024.1"/>
</dbReference>
<name>A0A4R3K234_9FIRM</name>
<dbReference type="Pfam" id="PF08240">
    <property type="entry name" value="ADH_N"/>
    <property type="match status" value="1"/>
</dbReference>
<dbReference type="Gene3D" id="3.90.180.10">
    <property type="entry name" value="Medium-chain alcohol dehydrogenases, catalytic domain"/>
    <property type="match status" value="1"/>
</dbReference>
<reference evidence="4 5" key="1">
    <citation type="submission" date="2019-03" db="EMBL/GenBank/DDBJ databases">
        <title>Genomic Encyclopedia of Type Strains, Phase IV (KMG-IV): sequencing the most valuable type-strain genomes for metagenomic binning, comparative biology and taxonomic classification.</title>
        <authorList>
            <person name="Goeker M."/>
        </authorList>
    </citation>
    <scope>NUCLEOTIDE SEQUENCE [LARGE SCALE GENOMIC DNA]</scope>
    <source>
        <strain evidence="4 5">DSM 20467</strain>
    </source>
</reference>
<evidence type="ECO:0000256" key="1">
    <source>
        <dbReference type="ARBA" id="ARBA00023002"/>
    </source>
</evidence>
<feature type="domain" description="Alcohol dehydrogenase-like C-terminal" evidence="2">
    <location>
        <begin position="188"/>
        <end position="332"/>
    </location>
</feature>
<organism evidence="4 5">
    <name type="scientific">Pectinatus cerevisiiphilus</name>
    <dbReference type="NCBI Taxonomy" id="86956"/>
    <lineage>
        <taxon>Bacteria</taxon>
        <taxon>Bacillati</taxon>
        <taxon>Bacillota</taxon>
        <taxon>Negativicutes</taxon>
        <taxon>Selenomonadales</taxon>
        <taxon>Selenomonadaceae</taxon>
        <taxon>Pectinatus</taxon>
    </lineage>
</organism>
<evidence type="ECO:0000259" key="2">
    <source>
        <dbReference type="Pfam" id="PF00107"/>
    </source>
</evidence>
<dbReference type="EMBL" id="SMAA01000024">
    <property type="protein sequence ID" value="TCS76163.1"/>
    <property type="molecule type" value="Genomic_DNA"/>
</dbReference>
<dbReference type="PANTHER" id="PTHR43401">
    <property type="entry name" value="L-THREONINE 3-DEHYDROGENASE"/>
    <property type="match status" value="1"/>
</dbReference>
<evidence type="ECO:0000313" key="4">
    <source>
        <dbReference type="EMBL" id="TCS76163.1"/>
    </source>
</evidence>
<sequence length="419" mass="46842">MKTKAVRLYGENDLRLEEFDLPTVKDNEILAEVITDSLCMSTFKAVKQGIKHNKVPNDINTNPIIVGHEFCGNVLAVGKKWATDFRPGDKFVIQPNIGAENCYAPGYSYQLIGGDATKIIIQDQVMENGSLLHYNGKTYFEGSLVEPLSCVIGAFNANFHLEKMYSYKHVMGIKKDGNMAILGATGPMGFLAIDLALHGLKKPKVLVVTGRTQEKLDLAERLYSKDEARKQGIDLYYINTKNSKDIKNAIEKVTEKTNGFDDVFVFAPDEKLVQQAETLLTYDGCLNFFAGPTDHGFSPRINFYNVHYKATHIVGTSGGNTDDMKEAIYLIESQRINAAKIVSHVLGLNDVAQTTIHLSEFSSGKKIVYTNKDFPLTNLEDFCTKKDDFGKKLSHIIQKNNGFWSLEAEQYFIEHAPKI</sequence>
<dbReference type="InterPro" id="IPR013154">
    <property type="entry name" value="ADH-like_N"/>
</dbReference>
<dbReference type="SUPFAM" id="SSF50129">
    <property type="entry name" value="GroES-like"/>
    <property type="match status" value="1"/>
</dbReference>
<evidence type="ECO:0000259" key="3">
    <source>
        <dbReference type="Pfam" id="PF08240"/>
    </source>
</evidence>
<dbReference type="InterPro" id="IPR013149">
    <property type="entry name" value="ADH-like_C"/>
</dbReference>
<keyword evidence="5" id="KW-1185">Reference proteome</keyword>
<gene>
    <name evidence="4" type="ORF">EDC37_1249</name>
</gene>